<reference evidence="1 2" key="1">
    <citation type="journal article" date="2018" name="G3 (Bethesda)">
        <title>Phylogenetic and Phylogenomic Definition of Rhizopus Species.</title>
        <authorList>
            <person name="Gryganskyi A.P."/>
            <person name="Golan J."/>
            <person name="Dolatabadi S."/>
            <person name="Mondo S."/>
            <person name="Robb S."/>
            <person name="Idnurm A."/>
            <person name="Muszewska A."/>
            <person name="Steczkiewicz K."/>
            <person name="Masonjones S."/>
            <person name="Liao H.L."/>
            <person name="Gajdeczka M.T."/>
            <person name="Anike F."/>
            <person name="Vuek A."/>
            <person name="Anishchenko I.M."/>
            <person name="Voigt K."/>
            <person name="de Hoog G.S."/>
            <person name="Smith M.E."/>
            <person name="Heitman J."/>
            <person name="Vilgalys R."/>
            <person name="Stajich J.E."/>
        </authorList>
    </citation>
    <scope>NUCLEOTIDE SEQUENCE [LARGE SCALE GENOMIC DNA]</scope>
    <source>
        <strain evidence="1 2">CBS 357.93</strain>
    </source>
</reference>
<dbReference type="AlphaFoldDB" id="A0A367J5G9"/>
<sequence length="75" mass="8726">MLLLVYGGDSLWPEDIVNTVTDLQKQQEQYRKSNDQSPESTTRFPRLFSFFPISSFKWKNITIDSVNFLAIPGLR</sequence>
<gene>
    <name evidence="1" type="ORF">CU097_002361</name>
</gene>
<feature type="non-terminal residue" evidence="1">
    <location>
        <position position="75"/>
    </location>
</feature>
<comment type="caution">
    <text evidence="1">The sequence shown here is derived from an EMBL/GenBank/DDBJ whole genome shotgun (WGS) entry which is preliminary data.</text>
</comment>
<dbReference type="Proteomes" id="UP000252139">
    <property type="component" value="Unassembled WGS sequence"/>
</dbReference>
<evidence type="ECO:0000313" key="2">
    <source>
        <dbReference type="Proteomes" id="UP000252139"/>
    </source>
</evidence>
<organism evidence="1 2">
    <name type="scientific">Rhizopus azygosporus</name>
    <name type="common">Rhizopus microsporus var. azygosporus</name>
    <dbReference type="NCBI Taxonomy" id="86630"/>
    <lineage>
        <taxon>Eukaryota</taxon>
        <taxon>Fungi</taxon>
        <taxon>Fungi incertae sedis</taxon>
        <taxon>Mucoromycota</taxon>
        <taxon>Mucoromycotina</taxon>
        <taxon>Mucoromycetes</taxon>
        <taxon>Mucorales</taxon>
        <taxon>Mucorineae</taxon>
        <taxon>Rhizopodaceae</taxon>
        <taxon>Rhizopus</taxon>
    </lineage>
</organism>
<protein>
    <submittedName>
        <fullName evidence="1">Uncharacterized protein</fullName>
    </submittedName>
</protein>
<accession>A0A367J5G9</accession>
<dbReference type="EMBL" id="PJQL01002172">
    <property type="protein sequence ID" value="RCH85146.1"/>
    <property type="molecule type" value="Genomic_DNA"/>
</dbReference>
<proteinExistence type="predicted"/>
<evidence type="ECO:0000313" key="1">
    <source>
        <dbReference type="EMBL" id="RCH85146.1"/>
    </source>
</evidence>
<name>A0A367J5G9_RHIAZ</name>
<keyword evidence="2" id="KW-1185">Reference proteome</keyword>